<dbReference type="InterPro" id="IPR010445">
    <property type="entry name" value="LapA_dom"/>
</dbReference>
<evidence type="ECO:0000259" key="6">
    <source>
        <dbReference type="Pfam" id="PF06305"/>
    </source>
</evidence>
<dbReference type="Pfam" id="PF06305">
    <property type="entry name" value="LapA_dom"/>
    <property type="match status" value="1"/>
</dbReference>
<evidence type="ECO:0000256" key="5">
    <source>
        <dbReference type="SAM" id="Phobius"/>
    </source>
</evidence>
<sequence>MRQFNFTVIFIFCLALVFFSIQNTEAATVVILPGIQIKIALAVELFIAAGLGASLAWFFSLWARLQQQVILNQKDIQKISQIQELNSKIEDYQVEIQSLKRSALPPASDLHPPQEQILAQ</sequence>
<dbReference type="GO" id="GO:0005886">
    <property type="term" value="C:plasma membrane"/>
    <property type="evidence" value="ECO:0007669"/>
    <property type="project" value="InterPro"/>
</dbReference>
<dbReference type="EMBL" id="NTFS01000025">
    <property type="protein sequence ID" value="PAX60031.1"/>
    <property type="molecule type" value="Genomic_DNA"/>
</dbReference>
<keyword evidence="8" id="KW-1185">Reference proteome</keyword>
<proteinExistence type="predicted"/>
<comment type="caution">
    <text evidence="7">The sequence shown here is derived from an EMBL/GenBank/DDBJ whole genome shotgun (WGS) entry which is preliminary data.</text>
</comment>
<dbReference type="RefSeq" id="WP_095720454.1">
    <property type="nucleotide sequence ID" value="NZ_NTFS01000025.1"/>
</dbReference>
<keyword evidence="2 5" id="KW-0812">Transmembrane</keyword>
<evidence type="ECO:0000256" key="2">
    <source>
        <dbReference type="ARBA" id="ARBA00022692"/>
    </source>
</evidence>
<dbReference type="Proteomes" id="UP000218238">
    <property type="component" value="Unassembled WGS sequence"/>
</dbReference>
<feature type="domain" description="Lipopolysaccharide assembly protein A" evidence="6">
    <location>
        <begin position="22"/>
        <end position="74"/>
    </location>
</feature>
<evidence type="ECO:0000313" key="8">
    <source>
        <dbReference type="Proteomes" id="UP000218238"/>
    </source>
</evidence>
<protein>
    <submittedName>
        <fullName evidence="7">DUF1049 domain-containing protein</fullName>
    </submittedName>
</protein>
<evidence type="ECO:0000256" key="4">
    <source>
        <dbReference type="ARBA" id="ARBA00023136"/>
    </source>
</evidence>
<evidence type="ECO:0000256" key="3">
    <source>
        <dbReference type="ARBA" id="ARBA00022989"/>
    </source>
</evidence>
<feature type="transmembrane region" description="Helical" evidence="5">
    <location>
        <begin position="36"/>
        <end position="59"/>
    </location>
</feature>
<evidence type="ECO:0000313" key="7">
    <source>
        <dbReference type="EMBL" id="PAX60031.1"/>
    </source>
</evidence>
<dbReference type="OrthoDB" id="530861at2"/>
<evidence type="ECO:0000256" key="1">
    <source>
        <dbReference type="ARBA" id="ARBA00022475"/>
    </source>
</evidence>
<keyword evidence="3 5" id="KW-1133">Transmembrane helix</keyword>
<keyword evidence="4 5" id="KW-0472">Membrane</keyword>
<gene>
    <name evidence="7" type="ORF">CK510_03950</name>
</gene>
<name>A0A2A2TNE2_9CYAN</name>
<accession>A0A2A2TNE2</accession>
<organism evidence="7 8">
    <name type="scientific">Brunnivagina elsteri CCALA 953</name>
    <dbReference type="NCBI Taxonomy" id="987040"/>
    <lineage>
        <taxon>Bacteria</taxon>
        <taxon>Bacillati</taxon>
        <taxon>Cyanobacteriota</taxon>
        <taxon>Cyanophyceae</taxon>
        <taxon>Nostocales</taxon>
        <taxon>Calotrichaceae</taxon>
        <taxon>Brunnivagina</taxon>
    </lineage>
</organism>
<reference evidence="7 8" key="1">
    <citation type="submission" date="2017-08" db="EMBL/GenBank/DDBJ databases">
        <title>Draft genome sequence of filamentous cyanobacterium Calothrix elsteri CCALA 953.</title>
        <authorList>
            <person name="Gagunashvili A.N."/>
            <person name="Elster J."/>
            <person name="Andresson O.S."/>
        </authorList>
    </citation>
    <scope>NUCLEOTIDE SEQUENCE [LARGE SCALE GENOMIC DNA]</scope>
    <source>
        <strain evidence="7 8">CCALA 953</strain>
    </source>
</reference>
<dbReference type="AlphaFoldDB" id="A0A2A2TNE2"/>
<keyword evidence="1" id="KW-1003">Cell membrane</keyword>